<sequence>MSPLTTPFPTTLDASSYQSPGGGALYAPLRDAIVATATAMGYDPSTMVEIGINWSDDLDPFGHVKNHAYGHFTTACNVRVFHSFETSLGTEKFDDFMHARGVGVLVRSSTTRWLRPVTFPNALIVAYHLTEVLPDRYFGITTIWSLRQQAMGAETSGYMVFFDHGKGKLADLLEMGGEFRDLYGCLVERMEREGKIAGKWEVKQSEKKEAKI</sequence>
<dbReference type="OrthoDB" id="5538558at2759"/>
<dbReference type="InterPro" id="IPR029069">
    <property type="entry name" value="HotDog_dom_sf"/>
</dbReference>
<keyword evidence="2" id="KW-1185">Reference proteome</keyword>
<dbReference type="Proteomes" id="UP000469558">
    <property type="component" value="Unassembled WGS sequence"/>
</dbReference>
<evidence type="ECO:0000313" key="1">
    <source>
        <dbReference type="EMBL" id="TVY73292.1"/>
    </source>
</evidence>
<comment type="caution">
    <text evidence="1">The sequence shown here is derived from an EMBL/GenBank/DDBJ whole genome shotgun (WGS) entry which is preliminary data.</text>
</comment>
<dbReference type="SUPFAM" id="SSF54637">
    <property type="entry name" value="Thioesterase/thiol ester dehydrase-isomerase"/>
    <property type="match status" value="1"/>
</dbReference>
<gene>
    <name evidence="1" type="ORF">LSUE1_G005068</name>
</gene>
<dbReference type="Pfam" id="PF13279">
    <property type="entry name" value="4HBT_2"/>
    <property type="match status" value="1"/>
</dbReference>
<dbReference type="Gene3D" id="3.10.129.10">
    <property type="entry name" value="Hotdog Thioesterase"/>
    <property type="match status" value="1"/>
</dbReference>
<accession>A0A8T9BZW2</accession>
<protein>
    <submittedName>
        <fullName evidence="1">Uncharacterized protein</fullName>
    </submittedName>
</protein>
<reference evidence="1 2" key="1">
    <citation type="submission" date="2018-05" db="EMBL/GenBank/DDBJ databases">
        <title>Genome sequencing and assembly of the regulated plant pathogen Lachnellula willkommii and related sister species for the development of diagnostic species identification markers.</title>
        <authorList>
            <person name="Giroux E."/>
            <person name="Bilodeau G."/>
        </authorList>
    </citation>
    <scope>NUCLEOTIDE SEQUENCE [LARGE SCALE GENOMIC DNA]</scope>
    <source>
        <strain evidence="1 2">CBS 268.59</strain>
    </source>
</reference>
<name>A0A8T9BZW2_9HELO</name>
<evidence type="ECO:0000313" key="2">
    <source>
        <dbReference type="Proteomes" id="UP000469558"/>
    </source>
</evidence>
<proteinExistence type="predicted"/>
<dbReference type="EMBL" id="QGMK01001124">
    <property type="protein sequence ID" value="TVY73292.1"/>
    <property type="molecule type" value="Genomic_DNA"/>
</dbReference>
<dbReference type="AlphaFoldDB" id="A0A8T9BZW2"/>
<organism evidence="1 2">
    <name type="scientific">Lachnellula suecica</name>
    <dbReference type="NCBI Taxonomy" id="602035"/>
    <lineage>
        <taxon>Eukaryota</taxon>
        <taxon>Fungi</taxon>
        <taxon>Dikarya</taxon>
        <taxon>Ascomycota</taxon>
        <taxon>Pezizomycotina</taxon>
        <taxon>Leotiomycetes</taxon>
        <taxon>Helotiales</taxon>
        <taxon>Lachnaceae</taxon>
        <taxon>Lachnellula</taxon>
    </lineage>
</organism>